<dbReference type="SUPFAM" id="SSF52540">
    <property type="entry name" value="P-loop containing nucleoside triphosphate hydrolases"/>
    <property type="match status" value="1"/>
</dbReference>
<evidence type="ECO:0000259" key="4">
    <source>
        <dbReference type="Pfam" id="PF13614"/>
    </source>
</evidence>
<evidence type="ECO:0000256" key="2">
    <source>
        <dbReference type="ARBA" id="ARBA00022840"/>
    </source>
</evidence>
<name>A0A078KLT9_9FIRM</name>
<dbReference type="Pfam" id="PF13614">
    <property type="entry name" value="AAA_31"/>
    <property type="match status" value="1"/>
</dbReference>
<keyword evidence="1 3" id="KW-0547">Nucleotide-binding</keyword>
<dbReference type="Proteomes" id="UP000032431">
    <property type="component" value="Chromosome I"/>
</dbReference>
<dbReference type="EMBL" id="LM995447">
    <property type="protein sequence ID" value="CDZ23388.1"/>
    <property type="molecule type" value="Genomic_DNA"/>
</dbReference>
<dbReference type="AlphaFoldDB" id="A0A078KLT9"/>
<dbReference type="Gene3D" id="3.40.50.300">
    <property type="entry name" value="P-loop containing nucleotide triphosphate hydrolases"/>
    <property type="match status" value="1"/>
</dbReference>
<dbReference type="PANTHER" id="PTHR43384">
    <property type="entry name" value="SEPTUM SITE-DETERMINING PROTEIN MIND HOMOLOG, CHLOROPLASTIC-RELATED"/>
    <property type="match status" value="1"/>
</dbReference>
<dbReference type="InterPro" id="IPR050625">
    <property type="entry name" value="ParA/MinD_ATPase"/>
</dbReference>
<dbReference type="InterPro" id="IPR025669">
    <property type="entry name" value="AAA_dom"/>
</dbReference>
<dbReference type="PIRSF" id="PIRSF003092">
    <property type="entry name" value="MinD"/>
    <property type="match status" value="1"/>
</dbReference>
<accession>A0A078KLT9</accession>
<dbReference type="KEGG" id="ccel:CCDG5_0245"/>
<dbReference type="HOGENOM" id="CLU_037612_0_1_9"/>
<dbReference type="PANTHER" id="PTHR43384:SF6">
    <property type="entry name" value="SEPTUM SITE-DETERMINING PROTEIN MIND HOMOLOG, CHLOROPLASTIC"/>
    <property type="match status" value="1"/>
</dbReference>
<dbReference type="InterPro" id="IPR027417">
    <property type="entry name" value="P-loop_NTPase"/>
</dbReference>
<dbReference type="InterPro" id="IPR025501">
    <property type="entry name" value="MinD_FleN"/>
</dbReference>
<dbReference type="GO" id="GO:0009898">
    <property type="term" value="C:cytoplasmic side of plasma membrane"/>
    <property type="evidence" value="ECO:0007669"/>
    <property type="project" value="TreeGrafter"/>
</dbReference>
<feature type="domain" description="AAA" evidence="4">
    <location>
        <begin position="6"/>
        <end position="161"/>
    </location>
</feature>
<evidence type="ECO:0000256" key="1">
    <source>
        <dbReference type="ARBA" id="ARBA00022741"/>
    </source>
</evidence>
<dbReference type="GO" id="GO:0051782">
    <property type="term" value="P:negative regulation of cell division"/>
    <property type="evidence" value="ECO:0007669"/>
    <property type="project" value="TreeGrafter"/>
</dbReference>
<dbReference type="PATRIC" id="fig|29343.3.peg.251"/>
<gene>
    <name evidence="5" type="ORF">CCDG5_0245</name>
</gene>
<evidence type="ECO:0000256" key="3">
    <source>
        <dbReference type="PIRSR" id="PIRSR003092-1"/>
    </source>
</evidence>
<sequence length="246" mass="26254">MGQLGRILLVASGKGGAGKSTFSVNCGTELSRRGRKVLLIDGDAGLRSLDLMLAVSDKALFDIGDIFASRCETEKAIIQTNRPNLFLLPAPQSNCEYLADSEAVGRLCSELARTFDYIIIDSPAGVGDYVTAPAPVADCVIVVANTEPVSIRSAERLAQIMRMKGAKNLRLVLNRVDAKLIRKNNLPDLDAAIDGTTVQLIGIVPEDKRVTAATATGEPLTKGRAATAFKNIAARLEGEYVPLMKL</sequence>
<evidence type="ECO:0000313" key="5">
    <source>
        <dbReference type="EMBL" id="CDZ23388.1"/>
    </source>
</evidence>
<proteinExistence type="predicted"/>
<evidence type="ECO:0000313" key="6">
    <source>
        <dbReference type="Proteomes" id="UP000032431"/>
    </source>
</evidence>
<dbReference type="GO" id="GO:0016887">
    <property type="term" value="F:ATP hydrolysis activity"/>
    <property type="evidence" value="ECO:0007669"/>
    <property type="project" value="TreeGrafter"/>
</dbReference>
<dbReference type="STRING" id="29343.CCDG5_0245"/>
<protein>
    <submittedName>
        <fullName evidence="5">Septum site-determining protein MinD</fullName>
    </submittedName>
</protein>
<feature type="binding site" evidence="3">
    <location>
        <begin position="14"/>
        <end position="21"/>
    </location>
    <ligand>
        <name>ATP</name>
        <dbReference type="ChEBI" id="CHEBI:30616"/>
    </ligand>
</feature>
<keyword evidence="2 3" id="KW-0067">ATP-binding</keyword>
<reference evidence="6" key="1">
    <citation type="submission" date="2014-07" db="EMBL/GenBank/DDBJ databases">
        <authorList>
            <person name="Wibberg D."/>
        </authorList>
    </citation>
    <scope>NUCLEOTIDE SEQUENCE [LARGE SCALE GENOMIC DNA]</scope>
    <source>
        <strain evidence="6">DG5</strain>
    </source>
</reference>
<dbReference type="GO" id="GO:0005829">
    <property type="term" value="C:cytosol"/>
    <property type="evidence" value="ECO:0007669"/>
    <property type="project" value="TreeGrafter"/>
</dbReference>
<organism evidence="5 6">
    <name type="scientific">[Clostridium] cellulosi</name>
    <dbReference type="NCBI Taxonomy" id="29343"/>
    <lineage>
        <taxon>Bacteria</taxon>
        <taxon>Bacillati</taxon>
        <taxon>Bacillota</taxon>
        <taxon>Clostridia</taxon>
        <taxon>Eubacteriales</taxon>
        <taxon>Oscillospiraceae</taxon>
        <taxon>Oscillospiraceae incertae sedis</taxon>
    </lineage>
</organism>
<dbReference type="GO" id="GO:0005524">
    <property type="term" value="F:ATP binding"/>
    <property type="evidence" value="ECO:0007669"/>
    <property type="project" value="UniProtKB-KW"/>
</dbReference>
<keyword evidence="6" id="KW-1185">Reference proteome</keyword>